<keyword evidence="6" id="KW-1185">Reference proteome</keyword>
<dbReference type="InterPro" id="IPR001940">
    <property type="entry name" value="Peptidase_S1C"/>
</dbReference>
<dbReference type="GO" id="GO:0004252">
    <property type="term" value="F:serine-type endopeptidase activity"/>
    <property type="evidence" value="ECO:0007669"/>
    <property type="project" value="InterPro"/>
</dbReference>
<feature type="region of interest" description="Disordered" evidence="3">
    <location>
        <begin position="1"/>
        <end position="27"/>
    </location>
</feature>
<evidence type="ECO:0000256" key="2">
    <source>
        <dbReference type="ARBA" id="ARBA00022801"/>
    </source>
</evidence>
<dbReference type="Pfam" id="PF13365">
    <property type="entry name" value="Trypsin_2"/>
    <property type="match status" value="1"/>
</dbReference>
<evidence type="ECO:0000256" key="3">
    <source>
        <dbReference type="SAM" id="MobiDB-lite"/>
    </source>
</evidence>
<evidence type="ECO:0000313" key="6">
    <source>
        <dbReference type="Proteomes" id="UP000232122"/>
    </source>
</evidence>
<dbReference type="SUPFAM" id="SSF50494">
    <property type="entry name" value="Trypsin-like serine proteases"/>
    <property type="match status" value="1"/>
</dbReference>
<proteinExistence type="predicted"/>
<feature type="domain" description="PDZ" evidence="4">
    <location>
        <begin position="233"/>
        <end position="305"/>
    </location>
</feature>
<comment type="caution">
    <text evidence="5">The sequence shown here is derived from an EMBL/GenBank/DDBJ whole genome shotgun (WGS) entry which is preliminary data.</text>
</comment>
<dbReference type="Gene3D" id="2.40.10.120">
    <property type="match status" value="1"/>
</dbReference>
<evidence type="ECO:0000256" key="1">
    <source>
        <dbReference type="ARBA" id="ARBA00022670"/>
    </source>
</evidence>
<dbReference type="Gene3D" id="2.30.42.10">
    <property type="match status" value="1"/>
</dbReference>
<dbReference type="PANTHER" id="PTHR43343">
    <property type="entry name" value="PEPTIDASE S12"/>
    <property type="match status" value="1"/>
</dbReference>
<protein>
    <submittedName>
        <fullName evidence="5">Trypsin-like peptidase domain-containing protein</fullName>
    </submittedName>
</protein>
<keyword evidence="1" id="KW-0645">Protease</keyword>
<dbReference type="SMART" id="SM00228">
    <property type="entry name" value="PDZ"/>
    <property type="match status" value="1"/>
</dbReference>
<dbReference type="EMBL" id="NPEF02000002">
    <property type="protein sequence ID" value="MDV6234757.1"/>
    <property type="molecule type" value="Genomic_DNA"/>
</dbReference>
<dbReference type="CDD" id="cd06779">
    <property type="entry name" value="cpPDZ_Deg_HtrA-like"/>
    <property type="match status" value="1"/>
</dbReference>
<dbReference type="InterPro" id="IPR009003">
    <property type="entry name" value="Peptidase_S1_PA"/>
</dbReference>
<dbReference type="InterPro" id="IPR051201">
    <property type="entry name" value="Chloro_Bact_Ser_Proteases"/>
</dbReference>
<organism evidence="5 6">
    <name type="scientific">Leptospira ellisii</name>
    <dbReference type="NCBI Taxonomy" id="2023197"/>
    <lineage>
        <taxon>Bacteria</taxon>
        <taxon>Pseudomonadati</taxon>
        <taxon>Spirochaetota</taxon>
        <taxon>Spirochaetia</taxon>
        <taxon>Leptospirales</taxon>
        <taxon>Leptospiraceae</taxon>
        <taxon>Leptospira</taxon>
    </lineage>
</organism>
<name>A0AAE4TXR9_9LEPT</name>
<accession>A0AAE4TXR9</accession>
<dbReference type="SUPFAM" id="SSF50156">
    <property type="entry name" value="PDZ domain-like"/>
    <property type="match status" value="1"/>
</dbReference>
<reference evidence="5 6" key="1">
    <citation type="journal article" date="2018" name="Microb. Genom.">
        <title>Deciphering the unexplored Leptospira diversity from soils uncovers genomic evolution to virulence.</title>
        <authorList>
            <person name="Thibeaux R."/>
            <person name="Iraola G."/>
            <person name="Ferres I."/>
            <person name="Bierque E."/>
            <person name="Girault D."/>
            <person name="Soupe-Gilbert M.E."/>
            <person name="Picardeau M."/>
            <person name="Goarant C."/>
        </authorList>
    </citation>
    <scope>NUCLEOTIDE SEQUENCE [LARGE SCALE GENOMIC DNA]</scope>
    <source>
        <strain evidence="5 6">ATI7-C-A5</strain>
    </source>
</reference>
<sequence>MIQWVQTDSDPTRNRNVPIPQQDDRDDEWMDSYSKAVMRAVETVSPAVVHLKVLGNRSGGGSGSGFLISPDGFIVTNQHVVENSAEISAEFPDGRSLKAMKIGEDPMTDIAVLKVTSDQYPYLQFSDPTSIRPGQLAIAIGNPLGYESTVTAGVVSALGRSLRSRSGRLIEDVIQTDAALNPGNSGGPLVDSKGRLIGINTAIIPSAQGICFAVGSGTAEYVITRLMKDGFVKRGYLGIAGQNQNVPNRLKIFNKLEQNSGVLVLEIESSAPAASSLLRKGDMILSLNDKPVLSIDDMHRTLDESTIRRELPIRVLREGSLRTFRILVGEI</sequence>
<dbReference type="PRINTS" id="PR00834">
    <property type="entry name" value="PROTEASES2C"/>
</dbReference>
<dbReference type="RefSeq" id="WP_100746773.1">
    <property type="nucleotide sequence ID" value="NZ_NPEF02000002.1"/>
</dbReference>
<dbReference type="InterPro" id="IPR036034">
    <property type="entry name" value="PDZ_sf"/>
</dbReference>
<evidence type="ECO:0000259" key="4">
    <source>
        <dbReference type="PROSITE" id="PS50106"/>
    </source>
</evidence>
<dbReference type="InterPro" id="IPR001478">
    <property type="entry name" value="PDZ"/>
</dbReference>
<dbReference type="Proteomes" id="UP000232122">
    <property type="component" value="Unassembled WGS sequence"/>
</dbReference>
<dbReference type="Pfam" id="PF13180">
    <property type="entry name" value="PDZ_2"/>
    <property type="match status" value="1"/>
</dbReference>
<gene>
    <name evidence="5" type="ORF">CH379_003815</name>
</gene>
<dbReference type="AlphaFoldDB" id="A0AAE4TXR9"/>
<dbReference type="GO" id="GO:0006508">
    <property type="term" value="P:proteolysis"/>
    <property type="evidence" value="ECO:0007669"/>
    <property type="project" value="UniProtKB-KW"/>
</dbReference>
<keyword evidence="2" id="KW-0378">Hydrolase</keyword>
<evidence type="ECO:0000313" key="5">
    <source>
        <dbReference type="EMBL" id="MDV6234757.1"/>
    </source>
</evidence>
<dbReference type="PANTHER" id="PTHR43343:SF3">
    <property type="entry name" value="PROTEASE DO-LIKE 8, CHLOROPLASTIC"/>
    <property type="match status" value="1"/>
</dbReference>
<dbReference type="PROSITE" id="PS50106">
    <property type="entry name" value="PDZ"/>
    <property type="match status" value="1"/>
</dbReference>